<keyword evidence="4" id="KW-0221">Differentiation</keyword>
<dbReference type="GO" id="GO:0051321">
    <property type="term" value="P:meiotic cell cycle"/>
    <property type="evidence" value="ECO:0007669"/>
    <property type="project" value="UniProtKB-KW"/>
</dbReference>
<dbReference type="Pfam" id="PF02171">
    <property type="entry name" value="Piwi"/>
    <property type="match status" value="1"/>
</dbReference>
<evidence type="ECO:0000256" key="2">
    <source>
        <dbReference type="ARBA" id="ARBA00022473"/>
    </source>
</evidence>
<evidence type="ECO:0000256" key="3">
    <source>
        <dbReference type="ARBA" id="ARBA00022490"/>
    </source>
</evidence>
<dbReference type="Gene3D" id="3.30.420.10">
    <property type="entry name" value="Ribonuclease H-like superfamily/Ribonuclease H"/>
    <property type="match status" value="1"/>
</dbReference>
<dbReference type="GO" id="GO:0031047">
    <property type="term" value="P:regulatory ncRNA-mediated gene silencing"/>
    <property type="evidence" value="ECO:0007669"/>
    <property type="project" value="UniProtKB-KW"/>
</dbReference>
<evidence type="ECO:0000313" key="12">
    <source>
        <dbReference type="Ensembl" id="ENSSPUP00000005645.1"/>
    </source>
</evidence>
<organism evidence="12 13">
    <name type="scientific">Sphenodon punctatus</name>
    <name type="common">Tuatara</name>
    <name type="synonym">Hatteria punctata</name>
    <dbReference type="NCBI Taxonomy" id="8508"/>
    <lineage>
        <taxon>Eukaryota</taxon>
        <taxon>Metazoa</taxon>
        <taxon>Chordata</taxon>
        <taxon>Craniata</taxon>
        <taxon>Vertebrata</taxon>
        <taxon>Euteleostomi</taxon>
        <taxon>Lepidosauria</taxon>
        <taxon>Sphenodontia</taxon>
        <taxon>Sphenodontidae</taxon>
        <taxon>Sphenodon</taxon>
    </lineage>
</organism>
<evidence type="ECO:0000256" key="5">
    <source>
        <dbReference type="ARBA" id="ARBA00022845"/>
    </source>
</evidence>
<dbReference type="GO" id="GO:0006417">
    <property type="term" value="P:regulation of translation"/>
    <property type="evidence" value="ECO:0007669"/>
    <property type="project" value="UniProtKB-KW"/>
</dbReference>
<dbReference type="FunFam" id="2.170.260.10:FF:000003">
    <property type="entry name" value="Piwi-like RNA-mediated gene silencing 2"/>
    <property type="match status" value="1"/>
</dbReference>
<dbReference type="AlphaFoldDB" id="A0A8D0GGQ3"/>
<accession>A0A8D0GGQ3</accession>
<dbReference type="GO" id="GO:0005739">
    <property type="term" value="C:mitochondrion"/>
    <property type="evidence" value="ECO:0007669"/>
    <property type="project" value="Ensembl"/>
</dbReference>
<keyword evidence="6" id="KW-0694">RNA-binding</keyword>
<dbReference type="Gene3D" id="2.170.260.10">
    <property type="entry name" value="paz domain"/>
    <property type="match status" value="1"/>
</dbReference>
<reference evidence="12" key="2">
    <citation type="submission" date="2025-09" db="UniProtKB">
        <authorList>
            <consortium name="Ensembl"/>
        </authorList>
    </citation>
    <scope>IDENTIFICATION</scope>
</reference>
<dbReference type="GeneTree" id="ENSGT00950000183200"/>
<evidence type="ECO:0000256" key="7">
    <source>
        <dbReference type="ARBA" id="ARBA00023158"/>
    </source>
</evidence>
<keyword evidence="3" id="KW-0963">Cytoplasm</keyword>
<dbReference type="FunFam" id="3.30.420.10:FF:000014">
    <property type="entry name" value="Piwi-like RNA-mediated gene silencing 1"/>
    <property type="match status" value="1"/>
</dbReference>
<evidence type="ECO:0000256" key="4">
    <source>
        <dbReference type="ARBA" id="ARBA00022782"/>
    </source>
</evidence>
<sequence>MDAGCSTFLILLDLSAPFDTVDHGLLLRWLRDLGGLDGTVLEWFCSFLSGRSQRVVLGEETSCPCTLSCGVLQGSILPPLLFNVYMQPLGEVMRGFGVRYGFSVGDAGFTMLDRGGRTRCNFQDLGVNTRQQMAHVKDSKTGSSGIPLKVLTNLFSLGLPKEWQLYQYHVTFSPELESRRLRLALLYSHSELLGKAKVFDGAVLFLSHKLENQVRGETVKIMITLKDQLPSSSPVCIQFFSIIFKKVLKKLSMYQVGRNFYSPSDPIEIPQHKLTLWPGFAVSIGQFENRVMFSADVSHKVLRNENVLEFMTSLYNTVDKSRFIETCEKELVGLIVLTRYNNKTYRVDDIDWIVKPADTFLKHDGSKISYIDYYKQQYDVVLTDQNQPMLVSHLKSKKNDNIVEPRVAHLIPELCFLTGLNKRAISDFRLMKDLAQETHLSPDRRQQRLSRLTDSIQRNREARLELESWGLQLECQTSLTGRVIPSEKILMQEQICLPMSAGDWLKDMRNAKIIGVPPLENWLILFSNRNRELGENFLNCLRRVGTPMGFRIEDPQRLQVQENPMAFLRALQQHVNPEVQLVLCILLSNQKDCYDSIKKFLSLDQPVPSQCVLARTLNRQAMMMSVATKVAMQMVCKLGGELWAVEIPLKLLMVIGIDINKDAVNKGSSIIGFVSSTNSRITRWFSRCVVQNKGTDIADCLKVCMKGAVSKWQKYNGQLPARIVVYRDGVGDGQLKMVVDYEVPQLLSVFGECSSNYRPKVSVIVVRKKCIPRFFAEANSSLQNPPVGTVVDTEATRPEWYDFYLIGQLARQGSVNPTYYNVVYDENGLKPDHMQRLTYKMCHLYYNWPGVIRVPAPCQYAQKLTFLVGQSIHREPSLALADKLYFL</sequence>
<dbReference type="InterPro" id="IPR036085">
    <property type="entry name" value="PAZ_dom_sf"/>
</dbReference>
<feature type="domain" description="Piwi" evidence="11">
    <location>
        <begin position="581"/>
        <end position="873"/>
    </location>
</feature>
<dbReference type="SUPFAM" id="SSF101690">
    <property type="entry name" value="PAZ domain"/>
    <property type="match status" value="1"/>
</dbReference>
<dbReference type="GO" id="GO:0010669">
    <property type="term" value="P:epithelial structure maintenance"/>
    <property type="evidence" value="ECO:0007669"/>
    <property type="project" value="Ensembl"/>
</dbReference>
<comment type="similarity">
    <text evidence="9">Belongs to the argonaute family. Piwi subfamily.</text>
</comment>
<dbReference type="Pfam" id="PF23278">
    <property type="entry name" value="Piwi_N"/>
    <property type="match status" value="1"/>
</dbReference>
<evidence type="ECO:0000259" key="10">
    <source>
        <dbReference type="PROSITE" id="PS50821"/>
    </source>
</evidence>
<feature type="domain" description="PAZ" evidence="10">
    <location>
        <begin position="306"/>
        <end position="419"/>
    </location>
</feature>
<dbReference type="InterPro" id="IPR003100">
    <property type="entry name" value="PAZ_dom"/>
</dbReference>
<dbReference type="Pfam" id="PF02170">
    <property type="entry name" value="PAZ"/>
    <property type="match status" value="1"/>
</dbReference>
<dbReference type="SMART" id="SM00949">
    <property type="entry name" value="PAZ"/>
    <property type="match status" value="1"/>
</dbReference>
<keyword evidence="7" id="KW-0943">RNA-mediated gene silencing</keyword>
<dbReference type="PROSITE" id="PS50822">
    <property type="entry name" value="PIWI"/>
    <property type="match status" value="1"/>
</dbReference>
<proteinExistence type="inferred from homology"/>
<evidence type="ECO:0000256" key="8">
    <source>
        <dbReference type="ARBA" id="ARBA00023254"/>
    </source>
</evidence>
<dbReference type="PROSITE" id="PS50821">
    <property type="entry name" value="PAZ"/>
    <property type="match status" value="1"/>
</dbReference>
<reference evidence="12" key="1">
    <citation type="submission" date="2025-08" db="UniProtKB">
        <authorList>
            <consortium name="Ensembl"/>
        </authorList>
    </citation>
    <scope>IDENTIFICATION</scope>
</reference>
<keyword evidence="5" id="KW-0810">Translation regulation</keyword>
<dbReference type="InterPro" id="IPR003165">
    <property type="entry name" value="Piwi"/>
</dbReference>
<protein>
    <submittedName>
        <fullName evidence="12">Piwi like RNA-mediated silencing 4</fullName>
    </submittedName>
</protein>
<evidence type="ECO:0000256" key="1">
    <source>
        <dbReference type="ARBA" id="ARBA00004496"/>
    </source>
</evidence>
<dbReference type="InterPro" id="IPR036397">
    <property type="entry name" value="RNaseH_sf"/>
</dbReference>
<evidence type="ECO:0000313" key="13">
    <source>
        <dbReference type="Proteomes" id="UP000694392"/>
    </source>
</evidence>
<evidence type="ECO:0000256" key="6">
    <source>
        <dbReference type="ARBA" id="ARBA00022884"/>
    </source>
</evidence>
<name>A0A8D0GGQ3_SPHPU</name>
<dbReference type="Gene3D" id="3.40.50.2300">
    <property type="match status" value="1"/>
</dbReference>
<dbReference type="CDD" id="cd02845">
    <property type="entry name" value="PAZ_piwi_like"/>
    <property type="match status" value="1"/>
</dbReference>
<dbReference type="SUPFAM" id="SSF53098">
    <property type="entry name" value="Ribonuclease H-like"/>
    <property type="match status" value="1"/>
</dbReference>
<evidence type="ECO:0000259" key="11">
    <source>
        <dbReference type="PROSITE" id="PS50822"/>
    </source>
</evidence>
<dbReference type="GO" id="GO:0030154">
    <property type="term" value="P:cell differentiation"/>
    <property type="evidence" value="ECO:0007669"/>
    <property type="project" value="UniProtKB-KW"/>
</dbReference>
<dbReference type="SMART" id="SM00950">
    <property type="entry name" value="Piwi"/>
    <property type="match status" value="1"/>
</dbReference>
<dbReference type="GO" id="GO:0034584">
    <property type="term" value="F:piRNA binding"/>
    <property type="evidence" value="ECO:0007669"/>
    <property type="project" value="Ensembl"/>
</dbReference>
<dbReference type="Ensembl" id="ENSSPUT00000006002.1">
    <property type="protein sequence ID" value="ENSSPUP00000005645.1"/>
    <property type="gene ID" value="ENSSPUG00000004259.1"/>
</dbReference>
<keyword evidence="13" id="KW-1185">Reference proteome</keyword>
<keyword evidence="2" id="KW-0217">Developmental protein</keyword>
<keyword evidence="8" id="KW-0469">Meiosis</keyword>
<comment type="subcellular location">
    <subcellularLocation>
        <location evidence="1">Cytoplasm</location>
    </subcellularLocation>
</comment>
<dbReference type="PANTHER" id="PTHR22891">
    <property type="entry name" value="EUKARYOTIC TRANSLATION INITIATION FACTOR 2C"/>
    <property type="match status" value="1"/>
</dbReference>
<dbReference type="Proteomes" id="UP000694392">
    <property type="component" value="Unplaced"/>
</dbReference>
<dbReference type="CDD" id="cd04658">
    <property type="entry name" value="Piwi_piwi-like_Euk"/>
    <property type="match status" value="1"/>
</dbReference>
<evidence type="ECO:0000256" key="9">
    <source>
        <dbReference type="ARBA" id="ARBA00038291"/>
    </source>
</evidence>
<dbReference type="InterPro" id="IPR012337">
    <property type="entry name" value="RNaseH-like_sf"/>
</dbReference>
<dbReference type="GO" id="GO:0005654">
    <property type="term" value="C:nucleoplasm"/>
    <property type="evidence" value="ECO:0007669"/>
    <property type="project" value="Ensembl"/>
</dbReference>
<gene>
    <name evidence="12" type="primary">PIWIL4</name>
</gene>